<dbReference type="InterPro" id="IPR004993">
    <property type="entry name" value="GH3"/>
</dbReference>
<evidence type="ECO:0000256" key="2">
    <source>
        <dbReference type="ARBA" id="ARBA00022598"/>
    </source>
</evidence>
<gene>
    <name evidence="6" type="primary">LOC120264645</name>
</gene>
<reference evidence="6" key="1">
    <citation type="submission" date="2025-08" db="UniProtKB">
        <authorList>
            <consortium name="RefSeq"/>
        </authorList>
    </citation>
    <scope>IDENTIFICATION</scope>
</reference>
<evidence type="ECO:0000259" key="3">
    <source>
        <dbReference type="Pfam" id="PF23571"/>
    </source>
</evidence>
<dbReference type="Pfam" id="PF23571">
    <property type="entry name" value="GH3_M"/>
    <property type="match status" value="1"/>
</dbReference>
<keyword evidence="5" id="KW-1185">Reference proteome</keyword>
<protein>
    <submittedName>
        <fullName evidence="6">Probable indole-3-acetic acid-amido synthetase GH3.11</fullName>
    </submittedName>
</protein>
<organism evidence="5 6">
    <name type="scientific">Dioscorea cayennensis subsp. rotundata</name>
    <name type="common">White Guinea yam</name>
    <name type="synonym">Dioscorea rotundata</name>
    <dbReference type="NCBI Taxonomy" id="55577"/>
    <lineage>
        <taxon>Eukaryota</taxon>
        <taxon>Viridiplantae</taxon>
        <taxon>Streptophyta</taxon>
        <taxon>Embryophyta</taxon>
        <taxon>Tracheophyta</taxon>
        <taxon>Spermatophyta</taxon>
        <taxon>Magnoliopsida</taxon>
        <taxon>Liliopsida</taxon>
        <taxon>Dioscoreales</taxon>
        <taxon>Dioscoreaceae</taxon>
        <taxon>Dioscorea</taxon>
    </lineage>
</organism>
<evidence type="ECO:0000256" key="1">
    <source>
        <dbReference type="ARBA" id="ARBA00008068"/>
    </source>
</evidence>
<keyword evidence="2" id="KW-0436">Ligase</keyword>
<dbReference type="AlphaFoldDB" id="A0AB40BM16"/>
<dbReference type="PANTHER" id="PTHR31901">
    <property type="entry name" value="GH3 DOMAIN-CONTAINING PROTEIN"/>
    <property type="match status" value="1"/>
</dbReference>
<dbReference type="GO" id="GO:0005737">
    <property type="term" value="C:cytoplasm"/>
    <property type="evidence" value="ECO:0007669"/>
    <property type="project" value="TreeGrafter"/>
</dbReference>
<dbReference type="Pfam" id="PF03321">
    <property type="entry name" value="GH3"/>
    <property type="match status" value="1"/>
</dbReference>
<evidence type="ECO:0000259" key="4">
    <source>
        <dbReference type="Pfam" id="PF23572"/>
    </source>
</evidence>
<dbReference type="RefSeq" id="XP_039128407.1">
    <property type="nucleotide sequence ID" value="XM_039272473.1"/>
</dbReference>
<dbReference type="InterPro" id="IPR055377">
    <property type="entry name" value="GH3_M"/>
</dbReference>
<dbReference type="GO" id="GO:0016881">
    <property type="term" value="F:acid-amino acid ligase activity"/>
    <property type="evidence" value="ECO:0007669"/>
    <property type="project" value="TreeGrafter"/>
</dbReference>
<dbReference type="Pfam" id="PF23572">
    <property type="entry name" value="GH3_C"/>
    <property type="match status" value="1"/>
</dbReference>
<proteinExistence type="inferred from homology"/>
<name>A0AB40BM16_DIOCR</name>
<accession>A0AB40BM16</accession>
<dbReference type="GeneID" id="120264645"/>
<sequence length="666" mass="76222">MSERAWDLCSVRTMIMVCPEYNRSHQEKEEHMLLHLSIHTLYMHPQSSGTDTLQCFIFPLFKILNQNLLQASMGMDGKKLEYKGEDALRELEELTIKAKEVQDSILKEIITRNGASEYLNKYMQGSIDLLTFKTRVPVITYEKIQPYIQRIVNGEDSSIISGHQITEMLMSSGTSCGEPKLMPSIAEDLDRRTYLYNLIMPIMNKHIPDLDKGKAMYLLFIKAEKQTPSGLPARPVLTSYYKSPHFRTRTHDPFNDYTSPNEAILCPDRDQSMYCQLLAGLIHRQCVLRLGAVFASALLRSISFLEKNWIDLCRDIRTGHLNKSITDPNLRAAMSKTITSQDPQLANELEAICSLRTWKGIICKLWPRVKYIEAVLTGSMAQYIPALEFYSEGKIPLVCTMYASSECYFGVNLNPLSYPTEVSYTLLPNMAYFEFIPLENGLQPNNEEKIEQDKLVSLVDVKLWCYYELVVTTFAGLCRHRVGDILLVTSFYNSVPQFKFICRRNILLSIDTDKTNEEELHKSVTASKKLLEAYDLLLNEYTSHADTSTIPGHYVLFWEITNTSTKLSLATPLNAELLQNCCQVLEDSLGYVYRRCRSHDKSIGPLEIRVVEEGTFEALMDLIISQGGSINQYKTPRYIEQGQALELLNSRVKDRFFSSRDPVWSL</sequence>
<dbReference type="InterPro" id="IPR055378">
    <property type="entry name" value="GH3_C"/>
</dbReference>
<dbReference type="PANTHER" id="PTHR31901:SF18">
    <property type="entry name" value="INDOLE-3-ACETIC ACID-AMIDO SYNTHETASE GH3.9-RELATED"/>
    <property type="match status" value="1"/>
</dbReference>
<feature type="domain" description="GH3 C-terminal" evidence="4">
    <location>
        <begin position="518"/>
        <end position="641"/>
    </location>
</feature>
<evidence type="ECO:0000313" key="5">
    <source>
        <dbReference type="Proteomes" id="UP001515500"/>
    </source>
</evidence>
<evidence type="ECO:0000313" key="6">
    <source>
        <dbReference type="RefSeq" id="XP_039128407.1"/>
    </source>
</evidence>
<dbReference type="Proteomes" id="UP001515500">
    <property type="component" value="Chromosome 7"/>
</dbReference>
<feature type="domain" description="GH3 middle" evidence="3">
    <location>
        <begin position="424"/>
        <end position="503"/>
    </location>
</feature>
<comment type="similarity">
    <text evidence="1">Belongs to the IAA-amido conjugating enzyme family.</text>
</comment>